<dbReference type="GO" id="GO:0016628">
    <property type="term" value="F:oxidoreductase activity, acting on the CH-CH group of donors, NAD or NADP as acceptor"/>
    <property type="evidence" value="ECO:0007669"/>
    <property type="project" value="InterPro"/>
</dbReference>
<sequence>MSCPVVGQLLKNVYGCRVVGSAGSADKVALLRDLGFDAAWNHKEVPIRPVTPPIPVLGKALAEHCPDGIDIYFENVGGETLEAVLDAANTLARIVACGMISQYDLAPEERYGVKNLFNIIGKQIKLQGFIVSTLAKGMEAEFAAEMAQHVLDGKVKVIEHRTVGLEKIGAAFRELFVGANVGKAVVQVAERDPFPVASK</sequence>
<protein>
    <recommendedName>
        <fullName evidence="1">Alcohol dehydrogenase-like C-terminal domain-containing protein</fullName>
    </recommendedName>
</protein>
<dbReference type="SUPFAM" id="SSF51735">
    <property type="entry name" value="NAD(P)-binding Rossmann-fold domains"/>
    <property type="match status" value="1"/>
</dbReference>
<dbReference type="RefSeq" id="XP_013902521.1">
    <property type="nucleotide sequence ID" value="XM_014047067.1"/>
</dbReference>
<dbReference type="InterPro" id="IPR013149">
    <property type="entry name" value="ADH-like_C"/>
</dbReference>
<dbReference type="AlphaFoldDB" id="A0A0D2MSU2"/>
<dbReference type="PANTHER" id="PTHR43205:SF7">
    <property type="entry name" value="PROSTAGLANDIN REDUCTASE 1"/>
    <property type="match status" value="1"/>
</dbReference>
<name>A0A0D2MSU2_9CHLO</name>
<dbReference type="KEGG" id="mng:MNEG_4454"/>
<accession>A0A0D2MSU2</accession>
<evidence type="ECO:0000313" key="3">
    <source>
        <dbReference type="Proteomes" id="UP000054498"/>
    </source>
</evidence>
<feature type="domain" description="Alcohol dehydrogenase-like C-terminal" evidence="1">
    <location>
        <begin position="6"/>
        <end position="137"/>
    </location>
</feature>
<dbReference type="Pfam" id="PF00107">
    <property type="entry name" value="ADH_zinc_N"/>
    <property type="match status" value="1"/>
</dbReference>
<gene>
    <name evidence="2" type="ORF">MNEG_4454</name>
</gene>
<dbReference type="PANTHER" id="PTHR43205">
    <property type="entry name" value="PROSTAGLANDIN REDUCTASE"/>
    <property type="match status" value="1"/>
</dbReference>
<evidence type="ECO:0000313" key="2">
    <source>
        <dbReference type="EMBL" id="KIZ03502.1"/>
    </source>
</evidence>
<dbReference type="CDD" id="cd05288">
    <property type="entry name" value="PGDH"/>
    <property type="match status" value="1"/>
</dbReference>
<dbReference type="Gene3D" id="3.40.50.720">
    <property type="entry name" value="NAD(P)-binding Rossmann-like Domain"/>
    <property type="match status" value="1"/>
</dbReference>
<evidence type="ECO:0000259" key="1">
    <source>
        <dbReference type="Pfam" id="PF00107"/>
    </source>
</evidence>
<dbReference type="Proteomes" id="UP000054498">
    <property type="component" value="Unassembled WGS sequence"/>
</dbReference>
<dbReference type="OrthoDB" id="524851at2759"/>
<reference evidence="2 3" key="1">
    <citation type="journal article" date="2013" name="BMC Genomics">
        <title>Reconstruction of the lipid metabolism for the microalga Monoraphidium neglectum from its genome sequence reveals characteristics suitable for biofuel production.</title>
        <authorList>
            <person name="Bogen C."/>
            <person name="Al-Dilaimi A."/>
            <person name="Albersmeier A."/>
            <person name="Wichmann J."/>
            <person name="Grundmann M."/>
            <person name="Rupp O."/>
            <person name="Lauersen K.J."/>
            <person name="Blifernez-Klassen O."/>
            <person name="Kalinowski J."/>
            <person name="Goesmann A."/>
            <person name="Mussgnug J.H."/>
            <person name="Kruse O."/>
        </authorList>
    </citation>
    <scope>NUCLEOTIDE SEQUENCE [LARGE SCALE GENOMIC DNA]</scope>
    <source>
        <strain evidence="2 3">SAG 48.87</strain>
    </source>
</reference>
<proteinExistence type="predicted"/>
<keyword evidence="3" id="KW-1185">Reference proteome</keyword>
<dbReference type="InterPro" id="IPR045010">
    <property type="entry name" value="MDR_fam"/>
</dbReference>
<dbReference type="InterPro" id="IPR036291">
    <property type="entry name" value="NAD(P)-bd_dom_sf"/>
</dbReference>
<dbReference type="GeneID" id="25737331"/>
<organism evidence="2 3">
    <name type="scientific">Monoraphidium neglectum</name>
    <dbReference type="NCBI Taxonomy" id="145388"/>
    <lineage>
        <taxon>Eukaryota</taxon>
        <taxon>Viridiplantae</taxon>
        <taxon>Chlorophyta</taxon>
        <taxon>core chlorophytes</taxon>
        <taxon>Chlorophyceae</taxon>
        <taxon>CS clade</taxon>
        <taxon>Sphaeropleales</taxon>
        <taxon>Selenastraceae</taxon>
        <taxon>Monoraphidium</taxon>
    </lineage>
</organism>
<dbReference type="EMBL" id="KK100838">
    <property type="protein sequence ID" value="KIZ03502.1"/>
    <property type="molecule type" value="Genomic_DNA"/>
</dbReference>